<dbReference type="AlphaFoldDB" id="A0A194VW37"/>
<protein>
    <submittedName>
        <fullName evidence="1">Uncharacterized protein</fullName>
    </submittedName>
</protein>
<organism evidence="1 2">
    <name type="scientific">Cytospora mali</name>
    <name type="common">Apple Valsa canker fungus</name>
    <name type="synonym">Valsa mali</name>
    <dbReference type="NCBI Taxonomy" id="578113"/>
    <lineage>
        <taxon>Eukaryota</taxon>
        <taxon>Fungi</taxon>
        <taxon>Dikarya</taxon>
        <taxon>Ascomycota</taxon>
        <taxon>Pezizomycotina</taxon>
        <taxon>Sordariomycetes</taxon>
        <taxon>Sordariomycetidae</taxon>
        <taxon>Diaporthales</taxon>
        <taxon>Cytosporaceae</taxon>
        <taxon>Cytospora</taxon>
    </lineage>
</organism>
<sequence>MSLLKSVDIIDVQKDTSSAERREMMHHGHHVQQFPSQPFDPLIFDSLTTDHPLSSYWCEAFGSLGLVFPLGHLPLPREPIGQ</sequence>
<evidence type="ECO:0000313" key="2">
    <source>
        <dbReference type="Proteomes" id="UP000078559"/>
    </source>
</evidence>
<accession>A0A194VW37</accession>
<dbReference type="Proteomes" id="UP000078559">
    <property type="component" value="Chromosome 4"/>
</dbReference>
<keyword evidence="2" id="KW-1185">Reference proteome</keyword>
<gene>
    <name evidence="1" type="ORF">VM1G_11555</name>
</gene>
<proteinExistence type="predicted"/>
<name>A0A194VW37_CYTMA</name>
<reference evidence="1" key="1">
    <citation type="submission" date="2014-12" db="EMBL/GenBank/DDBJ databases">
        <title>Genome Sequence of Valsa Canker Pathogens Uncovers a Specific Adaption of Colonization on Woody Bark.</title>
        <authorList>
            <person name="Yin Z."/>
            <person name="Liu H."/>
            <person name="Gao X."/>
            <person name="Li Z."/>
            <person name="Song N."/>
            <person name="Ke X."/>
            <person name="Dai Q."/>
            <person name="Wu Y."/>
            <person name="Sun Y."/>
            <person name="Xu J.-R."/>
            <person name="Kang Z.K."/>
            <person name="Wang L."/>
            <person name="Huang L."/>
        </authorList>
    </citation>
    <scope>NUCLEOTIDE SEQUENCE [LARGE SCALE GENOMIC DNA]</scope>
    <source>
        <strain evidence="1">03-8</strain>
    </source>
</reference>
<evidence type="ECO:0000313" key="1">
    <source>
        <dbReference type="EMBL" id="KUI68441.1"/>
    </source>
</evidence>
<dbReference type="EMBL" id="CM003101">
    <property type="protein sequence ID" value="KUI68441.1"/>
    <property type="molecule type" value="Genomic_DNA"/>
</dbReference>